<dbReference type="PROSITE" id="PS00211">
    <property type="entry name" value="ABC_TRANSPORTER_1"/>
    <property type="match status" value="1"/>
</dbReference>
<dbReference type="InterPro" id="IPR017871">
    <property type="entry name" value="ABC_transporter-like_CS"/>
</dbReference>
<dbReference type="GO" id="GO:0015833">
    <property type="term" value="P:peptide transport"/>
    <property type="evidence" value="ECO:0007669"/>
    <property type="project" value="InterPro"/>
</dbReference>
<dbReference type="GO" id="GO:0016887">
    <property type="term" value="F:ATP hydrolysis activity"/>
    <property type="evidence" value="ECO:0007669"/>
    <property type="project" value="InterPro"/>
</dbReference>
<protein>
    <submittedName>
        <fullName evidence="6">Unannotated protein</fullName>
    </submittedName>
</protein>
<dbReference type="EMBL" id="CAEZWJ010000071">
    <property type="protein sequence ID" value="CAB4663750.1"/>
    <property type="molecule type" value="Genomic_DNA"/>
</dbReference>
<dbReference type="SMART" id="SM00382">
    <property type="entry name" value="AAA"/>
    <property type="match status" value="1"/>
</dbReference>
<dbReference type="NCBIfam" id="TIGR01727">
    <property type="entry name" value="oligo_HPY"/>
    <property type="match status" value="1"/>
</dbReference>
<dbReference type="AlphaFoldDB" id="A0A6J6LPJ2"/>
<proteinExistence type="inferred from homology"/>
<dbReference type="SUPFAM" id="SSF52540">
    <property type="entry name" value="P-loop containing nucleoside triphosphate hydrolases"/>
    <property type="match status" value="1"/>
</dbReference>
<comment type="similarity">
    <text evidence="1">Belongs to the ABC transporter superfamily.</text>
</comment>
<feature type="domain" description="ABC transporter" evidence="5">
    <location>
        <begin position="17"/>
        <end position="262"/>
    </location>
</feature>
<dbReference type="PANTHER" id="PTHR43776:SF7">
    <property type="entry name" value="D,D-DIPEPTIDE TRANSPORT ATP-BINDING PROTEIN DDPF-RELATED"/>
    <property type="match status" value="1"/>
</dbReference>
<dbReference type="InterPro" id="IPR013563">
    <property type="entry name" value="Oligopep_ABC_C"/>
</dbReference>
<evidence type="ECO:0000256" key="1">
    <source>
        <dbReference type="ARBA" id="ARBA00005417"/>
    </source>
</evidence>
<evidence type="ECO:0000313" key="6">
    <source>
        <dbReference type="EMBL" id="CAB4663750.1"/>
    </source>
</evidence>
<dbReference type="InterPro" id="IPR027417">
    <property type="entry name" value="P-loop_NTPase"/>
</dbReference>
<name>A0A6J6LPJ2_9ZZZZ</name>
<reference evidence="6" key="1">
    <citation type="submission" date="2020-05" db="EMBL/GenBank/DDBJ databases">
        <authorList>
            <person name="Chiriac C."/>
            <person name="Salcher M."/>
            <person name="Ghai R."/>
            <person name="Kavagutti S V."/>
        </authorList>
    </citation>
    <scope>NUCLEOTIDE SEQUENCE</scope>
</reference>
<evidence type="ECO:0000256" key="4">
    <source>
        <dbReference type="ARBA" id="ARBA00022840"/>
    </source>
</evidence>
<sequence>MAGSGKAHMRPDGDVVLEVNDLVVEFKLGKNQIVKAVSGVSFDLIRGETLAVVGESGCGKSTLGKAILQLPKPTGGSVNFLSKELTTMGKKELRDMRPAMQMIFQDPVSSLDPRLPVSEVIAEPLRVWKRGNEVEINAKIDELLLAANLDPAVVRDRRSYEFSGGQCQRISIARSLALDPTMIICDEPVSALDVSVQAQILNLLQDMKDRYGLTLIFISHDLAVVKAVSTRVMVMYLGKVCEVAPPEELYQNTKHHYTKALVGSVPIPDPDRPISGNLIQGEPPSPLNPPSGCRFRTRCPQASDLCAQEEPQLREVSVGHFVACHHPVSE</sequence>
<evidence type="ECO:0000256" key="3">
    <source>
        <dbReference type="ARBA" id="ARBA00022741"/>
    </source>
</evidence>
<keyword evidence="2" id="KW-0813">Transport</keyword>
<dbReference type="CDD" id="cd03257">
    <property type="entry name" value="ABC_NikE_OppD_transporters"/>
    <property type="match status" value="1"/>
</dbReference>
<dbReference type="InterPro" id="IPR003439">
    <property type="entry name" value="ABC_transporter-like_ATP-bd"/>
</dbReference>
<dbReference type="InterPro" id="IPR050319">
    <property type="entry name" value="ABC_transp_ATP-bind"/>
</dbReference>
<dbReference type="PANTHER" id="PTHR43776">
    <property type="entry name" value="TRANSPORT ATP-BINDING PROTEIN"/>
    <property type="match status" value="1"/>
</dbReference>
<gene>
    <name evidence="6" type="ORF">UFOPK2214_01411</name>
</gene>
<evidence type="ECO:0000256" key="2">
    <source>
        <dbReference type="ARBA" id="ARBA00022448"/>
    </source>
</evidence>
<evidence type="ECO:0000259" key="5">
    <source>
        <dbReference type="PROSITE" id="PS50893"/>
    </source>
</evidence>
<keyword evidence="3" id="KW-0547">Nucleotide-binding</keyword>
<dbReference type="Pfam" id="PF08352">
    <property type="entry name" value="oligo_HPY"/>
    <property type="match status" value="1"/>
</dbReference>
<organism evidence="6">
    <name type="scientific">freshwater metagenome</name>
    <dbReference type="NCBI Taxonomy" id="449393"/>
    <lineage>
        <taxon>unclassified sequences</taxon>
        <taxon>metagenomes</taxon>
        <taxon>ecological metagenomes</taxon>
    </lineage>
</organism>
<dbReference type="PROSITE" id="PS50893">
    <property type="entry name" value="ABC_TRANSPORTER_2"/>
    <property type="match status" value="1"/>
</dbReference>
<dbReference type="GO" id="GO:0055085">
    <property type="term" value="P:transmembrane transport"/>
    <property type="evidence" value="ECO:0007669"/>
    <property type="project" value="UniProtKB-ARBA"/>
</dbReference>
<dbReference type="GO" id="GO:0005524">
    <property type="term" value="F:ATP binding"/>
    <property type="evidence" value="ECO:0007669"/>
    <property type="project" value="UniProtKB-KW"/>
</dbReference>
<accession>A0A6J6LPJ2</accession>
<keyword evidence="4" id="KW-0067">ATP-binding</keyword>
<dbReference type="FunFam" id="3.40.50.300:FF:000016">
    <property type="entry name" value="Oligopeptide ABC transporter ATP-binding component"/>
    <property type="match status" value="1"/>
</dbReference>
<dbReference type="Pfam" id="PF00005">
    <property type="entry name" value="ABC_tran"/>
    <property type="match status" value="1"/>
</dbReference>
<dbReference type="InterPro" id="IPR003593">
    <property type="entry name" value="AAA+_ATPase"/>
</dbReference>
<dbReference type="Gene3D" id="3.40.50.300">
    <property type="entry name" value="P-loop containing nucleotide triphosphate hydrolases"/>
    <property type="match status" value="1"/>
</dbReference>